<keyword evidence="1" id="KW-0732">Signal</keyword>
<feature type="signal peptide" evidence="1">
    <location>
        <begin position="1"/>
        <end position="21"/>
    </location>
</feature>
<accession>A0A8D9BYH8</accession>
<dbReference type="EMBL" id="HBUF01674706">
    <property type="protein sequence ID" value="CAG6791137.1"/>
    <property type="molecule type" value="Transcribed_RNA"/>
</dbReference>
<name>A0A8D9BYH8_9HEMI</name>
<evidence type="ECO:0008006" key="3">
    <source>
        <dbReference type="Google" id="ProtNLM"/>
    </source>
</evidence>
<reference evidence="2" key="1">
    <citation type="submission" date="2021-05" db="EMBL/GenBank/DDBJ databases">
        <authorList>
            <person name="Alioto T."/>
            <person name="Alioto T."/>
            <person name="Gomez Garrido J."/>
        </authorList>
    </citation>
    <scope>NUCLEOTIDE SEQUENCE</scope>
</reference>
<evidence type="ECO:0000313" key="2">
    <source>
        <dbReference type="EMBL" id="CAG6791137.1"/>
    </source>
</evidence>
<evidence type="ECO:0000256" key="1">
    <source>
        <dbReference type="SAM" id="SignalP"/>
    </source>
</evidence>
<organism evidence="2">
    <name type="scientific">Cacopsylla melanoneura</name>
    <dbReference type="NCBI Taxonomy" id="428564"/>
    <lineage>
        <taxon>Eukaryota</taxon>
        <taxon>Metazoa</taxon>
        <taxon>Ecdysozoa</taxon>
        <taxon>Arthropoda</taxon>
        <taxon>Hexapoda</taxon>
        <taxon>Insecta</taxon>
        <taxon>Pterygota</taxon>
        <taxon>Neoptera</taxon>
        <taxon>Paraneoptera</taxon>
        <taxon>Hemiptera</taxon>
        <taxon>Sternorrhyncha</taxon>
        <taxon>Psylloidea</taxon>
        <taxon>Psyllidae</taxon>
        <taxon>Psyllinae</taxon>
        <taxon>Cacopsylla</taxon>
    </lineage>
</organism>
<dbReference type="AlphaFoldDB" id="A0A8D9BYH8"/>
<feature type="chain" id="PRO_5034839112" description="Secreted protein" evidence="1">
    <location>
        <begin position="22"/>
        <end position="100"/>
    </location>
</feature>
<sequence>MAATYSRHVILLLCFVPGDQSNHSDNPKCAGREDSERRRHIPALIPLHCFNQSPSQIELYFRRRHIPALVRSTHQRVHGVRLSSVRPPRVPLAAPDEANV</sequence>
<proteinExistence type="predicted"/>
<protein>
    <recommendedName>
        <fullName evidence="3">Secreted protein</fullName>
    </recommendedName>
</protein>